<dbReference type="InterPro" id="IPR051263">
    <property type="entry name" value="C-type_cytochrome_biogenesis"/>
</dbReference>
<dbReference type="PANTHER" id="PTHR47870">
    <property type="entry name" value="CYTOCHROME C-TYPE BIOGENESIS PROTEIN CCMH"/>
    <property type="match status" value="1"/>
</dbReference>
<dbReference type="InterPro" id="IPR011990">
    <property type="entry name" value="TPR-like_helical_dom_sf"/>
</dbReference>
<dbReference type="PANTHER" id="PTHR47870:SF4">
    <property type="entry name" value="CYTOCHROME C-TYPE BIOGENESIS PROTEIN CYCH"/>
    <property type="match status" value="1"/>
</dbReference>
<keyword evidence="5" id="KW-1133">Transmembrane helix</keyword>
<keyword evidence="2" id="KW-0677">Repeat</keyword>
<dbReference type="InterPro" id="IPR056413">
    <property type="entry name" value="TPR_CcmH_CycH"/>
</dbReference>
<evidence type="ECO:0000259" key="6">
    <source>
        <dbReference type="Pfam" id="PF23892"/>
    </source>
</evidence>
<dbReference type="InterPro" id="IPR017560">
    <property type="entry name" value="Cyt_c_biogenesis_CcmI"/>
</dbReference>
<comment type="subcellular location">
    <subcellularLocation>
        <location evidence="1">Cell envelope</location>
    </subcellularLocation>
</comment>
<dbReference type="RefSeq" id="WP_345924938.1">
    <property type="nucleotide sequence ID" value="NZ_JBDIVF010000002.1"/>
</dbReference>
<dbReference type="InterPro" id="IPR056412">
    <property type="entry name" value="Ig_CycH"/>
</dbReference>
<proteinExistence type="predicted"/>
<evidence type="ECO:0000256" key="1">
    <source>
        <dbReference type="ARBA" id="ARBA00004196"/>
    </source>
</evidence>
<evidence type="ECO:0000259" key="7">
    <source>
        <dbReference type="Pfam" id="PF23914"/>
    </source>
</evidence>
<dbReference type="Pfam" id="PF23914">
    <property type="entry name" value="TPR_CcmH_CycH"/>
    <property type="match status" value="1"/>
</dbReference>
<protein>
    <submittedName>
        <fullName evidence="8">C-type cytochrome biogenesis protein CcmI</fullName>
    </submittedName>
</protein>
<keyword evidence="4" id="KW-0802">TPR repeat</keyword>
<accession>A0ABV2CPB5</accession>
<reference evidence="8 9" key="1">
    <citation type="submission" date="2024-07" db="EMBL/GenBank/DDBJ databases">
        <title>Uliginosibacterium paludis KCTC:42655.</title>
        <authorList>
            <person name="Kim M.K."/>
        </authorList>
    </citation>
    <scope>NUCLEOTIDE SEQUENCE [LARGE SCALE GENOMIC DNA]</scope>
    <source>
        <strain evidence="8 9">KCTC 42655</strain>
    </source>
</reference>
<keyword evidence="3" id="KW-0201">Cytochrome c-type biogenesis</keyword>
<evidence type="ECO:0000256" key="2">
    <source>
        <dbReference type="ARBA" id="ARBA00022737"/>
    </source>
</evidence>
<evidence type="ECO:0000313" key="8">
    <source>
        <dbReference type="EMBL" id="MET1489755.1"/>
    </source>
</evidence>
<dbReference type="SUPFAM" id="SSF48452">
    <property type="entry name" value="TPR-like"/>
    <property type="match status" value="1"/>
</dbReference>
<dbReference type="Proteomes" id="UP001548590">
    <property type="component" value="Unassembled WGS sequence"/>
</dbReference>
<dbReference type="NCBIfam" id="TIGR03142">
    <property type="entry name" value="cytochro_ccmI"/>
    <property type="match status" value="1"/>
</dbReference>
<evidence type="ECO:0000313" key="9">
    <source>
        <dbReference type="Proteomes" id="UP001548590"/>
    </source>
</evidence>
<comment type="caution">
    <text evidence="8">The sequence shown here is derived from an EMBL/GenBank/DDBJ whole genome shotgun (WGS) entry which is preliminary data.</text>
</comment>
<organism evidence="8 9">
    <name type="scientific">Uliginosibacterium paludis</name>
    <dbReference type="NCBI Taxonomy" id="1615952"/>
    <lineage>
        <taxon>Bacteria</taxon>
        <taxon>Pseudomonadati</taxon>
        <taxon>Pseudomonadota</taxon>
        <taxon>Betaproteobacteria</taxon>
        <taxon>Rhodocyclales</taxon>
        <taxon>Zoogloeaceae</taxon>
        <taxon>Uliginosibacterium</taxon>
    </lineage>
</organism>
<keyword evidence="9" id="KW-1185">Reference proteome</keyword>
<keyword evidence="5" id="KW-0812">Transmembrane</keyword>
<keyword evidence="5" id="KW-0472">Membrane</keyword>
<feature type="transmembrane region" description="Helical" evidence="5">
    <location>
        <begin position="92"/>
        <end position="112"/>
    </location>
</feature>
<evidence type="ECO:0000256" key="5">
    <source>
        <dbReference type="SAM" id="Phobius"/>
    </source>
</evidence>
<dbReference type="EMBL" id="JBEWLZ010000003">
    <property type="protein sequence ID" value="MET1489755.1"/>
    <property type="molecule type" value="Genomic_DNA"/>
</dbReference>
<gene>
    <name evidence="8" type="primary">ccmI</name>
    <name evidence="8" type="ORF">ABVT11_07935</name>
</gene>
<dbReference type="Pfam" id="PF23892">
    <property type="entry name" value="Ig_CycH"/>
    <property type="match status" value="1"/>
</dbReference>
<feature type="domain" description="Cytochrome c-type biogenesis protein H TPR" evidence="7">
    <location>
        <begin position="133"/>
        <end position="257"/>
    </location>
</feature>
<dbReference type="Gene3D" id="1.25.40.10">
    <property type="entry name" value="Tetratricopeptide repeat domain"/>
    <property type="match status" value="1"/>
</dbReference>
<feature type="domain" description="Cytochrome c-type biogenesis protein H Ig-like" evidence="6">
    <location>
        <begin position="290"/>
        <end position="384"/>
    </location>
</feature>
<sequence>MTGFLIAALLVLLTVAACLVRPLLAPRASVQAPDERPALRILREQRRELAAELAAGRISADAHAESMAEIEQRAAREMQAVEVPQQLRPSRVWAVAMAAGLPLAAIGLYLLLGQPAGLNPANTAPPATLGPGEINAMVERLAEKVAANPEDLEATRMLARSYMVLERYPEAVKVYRALAAKTPDDAQVYADWADALGSANGNSMAGEPAELVTRALAIDPNNVKALALAGSMAFEREDYAQARDFWTRMAARVDPESEIGRSAAAMLEEVSRRLGKQPEPAAAPSGLRLQGEIRISDELRAAAQPGDALFVFVRPSSGGAPVAAQRLKVGDWPLHFDFSRVPLMAGSEGTAPYVIGARISKQGTASAVSGDPEGFSAVVMPDEAGIVVEISRRHP</sequence>
<evidence type="ECO:0000256" key="3">
    <source>
        <dbReference type="ARBA" id="ARBA00022748"/>
    </source>
</evidence>
<name>A0ABV2CPB5_9RHOO</name>
<evidence type="ECO:0000256" key="4">
    <source>
        <dbReference type="ARBA" id="ARBA00022803"/>
    </source>
</evidence>